<dbReference type="RefSeq" id="WP_213412530.1">
    <property type="nucleotide sequence ID" value="NZ_BOVK01000032.1"/>
</dbReference>
<protein>
    <submittedName>
        <fullName evidence="2">Ribosome biogenesis GTPase YqeH</fullName>
    </submittedName>
</protein>
<dbReference type="InterPro" id="IPR027417">
    <property type="entry name" value="P-loop_NTPase"/>
</dbReference>
<evidence type="ECO:0000259" key="1">
    <source>
        <dbReference type="PROSITE" id="PS51721"/>
    </source>
</evidence>
<reference evidence="2" key="1">
    <citation type="submission" date="2021-04" db="EMBL/GenBank/DDBJ databases">
        <title>Draft genome sequence of Xylanibacillus composti strain K13.</title>
        <authorList>
            <person name="Uke A."/>
            <person name="Chhe C."/>
            <person name="Baramee S."/>
            <person name="Kosugi A."/>
        </authorList>
    </citation>
    <scope>NUCLEOTIDE SEQUENCE</scope>
    <source>
        <strain evidence="2">K13</strain>
    </source>
</reference>
<dbReference type="GO" id="GO:0005525">
    <property type="term" value="F:GTP binding"/>
    <property type="evidence" value="ECO:0007669"/>
    <property type="project" value="InterPro"/>
</dbReference>
<dbReference type="PANTHER" id="PTHR46434">
    <property type="entry name" value="GENETIC INTERACTOR OF PROHIBITINS 3, MITOCHONDRIAL"/>
    <property type="match status" value="1"/>
</dbReference>
<dbReference type="SUPFAM" id="SSF52540">
    <property type="entry name" value="P-loop containing nucleoside triphosphate hydrolases"/>
    <property type="match status" value="1"/>
</dbReference>
<sequence>MTAADINNDSKRCFGCGAALQSGDTAKPGFVPASALKAETAICKRCFRIRHYNEISTVTVDQNAFVQLLSSIADTDSLVVAIADIFDFEGSLISGLHRFIGRNPVLLVANKMDLLPKGLNWNRILNWVQQQAKAQGLKVEGVALCSAKRNVGFERVVERIDQLRKGRDVYVVGATNVGKSTLINRLIRDYSDMDAELTTSPIPGTTLDAVRIPLEDGKAVIDTPGIVYPHRLTEVVPKRVLSKLMPDKPVKPLVYQLQEKQTLFFGALARFDFVQGEPQSFTCYVSNSIKVHRTKLEKADALYAEHKGGLLSPPDSEEWNELPPLARHRLFIPKGKKADVYVSGLGWIAVNGESGAELSLHLPEGVKYAVRDRLI</sequence>
<dbReference type="CDD" id="cd01855">
    <property type="entry name" value="YqeH"/>
    <property type="match status" value="1"/>
</dbReference>
<dbReference type="Gene3D" id="3.40.50.300">
    <property type="entry name" value="P-loop containing nucleotide triphosphate hydrolases"/>
    <property type="match status" value="1"/>
</dbReference>
<gene>
    <name evidence="2" type="ORF">XYCOK13_25620</name>
</gene>
<dbReference type="InterPro" id="IPR048422">
    <property type="entry name" value="NOA1/YqeH-like_C"/>
</dbReference>
<keyword evidence="3" id="KW-1185">Reference proteome</keyword>
<proteinExistence type="predicted"/>
<dbReference type="InterPro" id="IPR006073">
    <property type="entry name" value="GTP-bd"/>
</dbReference>
<evidence type="ECO:0000313" key="2">
    <source>
        <dbReference type="EMBL" id="GIQ69738.1"/>
    </source>
</evidence>
<dbReference type="PROSITE" id="PS51721">
    <property type="entry name" value="G_CP"/>
    <property type="match status" value="1"/>
</dbReference>
<dbReference type="InterPro" id="IPR030378">
    <property type="entry name" value="G_CP_dom"/>
</dbReference>
<dbReference type="InterPro" id="IPR019988">
    <property type="entry name" value="GTP-bd_ribosome_bgen_YqeH"/>
</dbReference>
<name>A0A8J4H740_9BACL</name>
<dbReference type="Pfam" id="PF21516">
    <property type="entry name" value="YqeH-like_C"/>
    <property type="match status" value="1"/>
</dbReference>
<evidence type="ECO:0000313" key="3">
    <source>
        <dbReference type="Proteomes" id="UP000677918"/>
    </source>
</evidence>
<dbReference type="InterPro" id="IPR050896">
    <property type="entry name" value="Mito_lipid_metab_GTPase"/>
</dbReference>
<accession>A0A8J4H740</accession>
<dbReference type="PANTHER" id="PTHR46434:SF1">
    <property type="entry name" value="GENETIC INTERACTOR OF PROHIBITINS 3, MITOCHONDRIAL"/>
    <property type="match status" value="1"/>
</dbReference>
<comment type="caution">
    <text evidence="2">The sequence shown here is derived from an EMBL/GenBank/DDBJ whole genome shotgun (WGS) entry which is preliminary data.</text>
</comment>
<dbReference type="Proteomes" id="UP000677918">
    <property type="component" value="Unassembled WGS sequence"/>
</dbReference>
<dbReference type="Pfam" id="PF01926">
    <property type="entry name" value="MMR_HSR1"/>
    <property type="match status" value="1"/>
</dbReference>
<organism evidence="2 3">
    <name type="scientific">Xylanibacillus composti</name>
    <dbReference type="NCBI Taxonomy" id="1572762"/>
    <lineage>
        <taxon>Bacteria</taxon>
        <taxon>Bacillati</taxon>
        <taxon>Bacillota</taxon>
        <taxon>Bacilli</taxon>
        <taxon>Bacillales</taxon>
        <taxon>Paenibacillaceae</taxon>
        <taxon>Xylanibacillus</taxon>
    </lineage>
</organism>
<feature type="domain" description="CP-type G" evidence="1">
    <location>
        <begin position="66"/>
        <end position="229"/>
    </location>
</feature>
<dbReference type="NCBIfam" id="TIGR03597">
    <property type="entry name" value="GTPase_YqeH"/>
    <property type="match status" value="1"/>
</dbReference>
<dbReference type="AlphaFoldDB" id="A0A8J4H740"/>
<dbReference type="EMBL" id="BOVK01000032">
    <property type="protein sequence ID" value="GIQ69738.1"/>
    <property type="molecule type" value="Genomic_DNA"/>
</dbReference>